<organism evidence="1 2">
    <name type="scientific">Neolewinella agarilytica</name>
    <dbReference type="NCBI Taxonomy" id="478744"/>
    <lineage>
        <taxon>Bacteria</taxon>
        <taxon>Pseudomonadati</taxon>
        <taxon>Bacteroidota</taxon>
        <taxon>Saprospiria</taxon>
        <taxon>Saprospirales</taxon>
        <taxon>Lewinellaceae</taxon>
        <taxon>Neolewinella</taxon>
    </lineage>
</organism>
<dbReference type="SUPFAM" id="SSF55961">
    <property type="entry name" value="Bet v1-like"/>
    <property type="match status" value="1"/>
</dbReference>
<dbReference type="Gene3D" id="3.30.530.20">
    <property type="match status" value="1"/>
</dbReference>
<accession>A0A1H8YXG7</accession>
<dbReference type="EMBL" id="FOFB01000001">
    <property type="protein sequence ID" value="SEP56802.1"/>
    <property type="molecule type" value="Genomic_DNA"/>
</dbReference>
<dbReference type="RefSeq" id="WP_139211703.1">
    <property type="nucleotide sequence ID" value="NZ_FOFB01000001.1"/>
</dbReference>
<proteinExistence type="predicted"/>
<keyword evidence="2" id="KW-1185">Reference proteome</keyword>
<dbReference type="InterPro" id="IPR023393">
    <property type="entry name" value="START-like_dom_sf"/>
</dbReference>
<dbReference type="AlphaFoldDB" id="A0A1H8YXG7"/>
<reference evidence="2" key="1">
    <citation type="submission" date="2016-10" db="EMBL/GenBank/DDBJ databases">
        <authorList>
            <person name="Varghese N."/>
            <person name="Submissions S."/>
        </authorList>
    </citation>
    <scope>NUCLEOTIDE SEQUENCE [LARGE SCALE GENOMIC DNA]</scope>
    <source>
        <strain evidence="2">DSM 24740</strain>
    </source>
</reference>
<dbReference type="Proteomes" id="UP000199021">
    <property type="component" value="Unassembled WGS sequence"/>
</dbReference>
<name>A0A1H8YXG7_9BACT</name>
<protein>
    <recommendedName>
        <fullName evidence="3">START domain-containing protein</fullName>
    </recommendedName>
</protein>
<evidence type="ECO:0000313" key="1">
    <source>
        <dbReference type="EMBL" id="SEP56802.1"/>
    </source>
</evidence>
<dbReference type="OrthoDB" id="5734556at2"/>
<evidence type="ECO:0008006" key="3">
    <source>
        <dbReference type="Google" id="ProtNLM"/>
    </source>
</evidence>
<evidence type="ECO:0000313" key="2">
    <source>
        <dbReference type="Proteomes" id="UP000199021"/>
    </source>
</evidence>
<sequence>MTHKRFLPSLLILWALTLVQSGLWGQSAFELRTAEGGVKVYVRSEANDEMSVRVTTSAQATVKQAQDIIDDAPNYPEWVHRCAEAYVLPGGEANAYTYYSRIDMPFPFGDREVVGTISQLIDPGTGVLTRTIKADPEAIPPNKGVDRIGVYSAVWIIAPRPEGGIDISCTVRTAAGAGLPNWLRKEVMTGGPAKTVRNLVARLEAVAPASAGG</sequence>
<gene>
    <name evidence="1" type="ORF">SAMN05444359_10166</name>
</gene>
<dbReference type="STRING" id="478744.SAMN05444359_10166"/>
<dbReference type="InParanoid" id="A0A1H8YXG7"/>